<protein>
    <submittedName>
        <fullName evidence="1">Uncharacterized protein</fullName>
    </submittedName>
</protein>
<sequence>MKLEGLGFEFFDGFPLIETTDGIPGTPSMESKSRGVIWRELNLCHVLWNCARCIESSLLLCHKSLNFSGTQSVIDPLPVASRYKVKEYVILPLLLYIAMSSIHP</sequence>
<organism evidence="1 2">
    <name type="scientific">Cichorium intybus</name>
    <name type="common">Chicory</name>
    <dbReference type="NCBI Taxonomy" id="13427"/>
    <lineage>
        <taxon>Eukaryota</taxon>
        <taxon>Viridiplantae</taxon>
        <taxon>Streptophyta</taxon>
        <taxon>Embryophyta</taxon>
        <taxon>Tracheophyta</taxon>
        <taxon>Spermatophyta</taxon>
        <taxon>Magnoliopsida</taxon>
        <taxon>eudicotyledons</taxon>
        <taxon>Gunneridae</taxon>
        <taxon>Pentapetalae</taxon>
        <taxon>asterids</taxon>
        <taxon>campanulids</taxon>
        <taxon>Asterales</taxon>
        <taxon>Asteraceae</taxon>
        <taxon>Cichorioideae</taxon>
        <taxon>Cichorieae</taxon>
        <taxon>Cichoriinae</taxon>
        <taxon>Cichorium</taxon>
    </lineage>
</organism>
<dbReference type="EMBL" id="CM042013">
    <property type="protein sequence ID" value="KAI3738027.1"/>
    <property type="molecule type" value="Genomic_DNA"/>
</dbReference>
<proteinExistence type="predicted"/>
<comment type="caution">
    <text evidence="1">The sequence shown here is derived from an EMBL/GenBank/DDBJ whole genome shotgun (WGS) entry which is preliminary data.</text>
</comment>
<keyword evidence="2" id="KW-1185">Reference proteome</keyword>
<dbReference type="Proteomes" id="UP001055811">
    <property type="component" value="Linkage Group LG05"/>
</dbReference>
<evidence type="ECO:0000313" key="2">
    <source>
        <dbReference type="Proteomes" id="UP001055811"/>
    </source>
</evidence>
<gene>
    <name evidence="1" type="ORF">L2E82_28045</name>
</gene>
<accession>A0ACB9CVC7</accession>
<reference evidence="1 2" key="2">
    <citation type="journal article" date="2022" name="Mol. Ecol. Resour.">
        <title>The genomes of chicory, endive, great burdock and yacon provide insights into Asteraceae paleo-polyploidization history and plant inulin production.</title>
        <authorList>
            <person name="Fan W."/>
            <person name="Wang S."/>
            <person name="Wang H."/>
            <person name="Wang A."/>
            <person name="Jiang F."/>
            <person name="Liu H."/>
            <person name="Zhao H."/>
            <person name="Xu D."/>
            <person name="Zhang Y."/>
        </authorList>
    </citation>
    <scope>NUCLEOTIDE SEQUENCE [LARGE SCALE GENOMIC DNA]</scope>
    <source>
        <strain evidence="2">cv. Punajuju</strain>
        <tissue evidence="1">Leaves</tissue>
    </source>
</reference>
<name>A0ACB9CVC7_CICIN</name>
<evidence type="ECO:0000313" key="1">
    <source>
        <dbReference type="EMBL" id="KAI3738027.1"/>
    </source>
</evidence>
<reference evidence="2" key="1">
    <citation type="journal article" date="2022" name="Mol. Ecol. Resour.">
        <title>The genomes of chicory, endive, great burdock and yacon provide insights into Asteraceae palaeo-polyploidization history and plant inulin production.</title>
        <authorList>
            <person name="Fan W."/>
            <person name="Wang S."/>
            <person name="Wang H."/>
            <person name="Wang A."/>
            <person name="Jiang F."/>
            <person name="Liu H."/>
            <person name="Zhao H."/>
            <person name="Xu D."/>
            <person name="Zhang Y."/>
        </authorList>
    </citation>
    <scope>NUCLEOTIDE SEQUENCE [LARGE SCALE GENOMIC DNA]</scope>
    <source>
        <strain evidence="2">cv. Punajuju</strain>
    </source>
</reference>